<dbReference type="Pfam" id="PF17177">
    <property type="entry name" value="PPR_long"/>
    <property type="match status" value="1"/>
</dbReference>
<dbReference type="Proteomes" id="UP000664859">
    <property type="component" value="Unassembled WGS sequence"/>
</dbReference>
<feature type="repeat" description="PPR" evidence="2">
    <location>
        <begin position="4"/>
        <end position="38"/>
    </location>
</feature>
<feature type="domain" description="PROP1-like PPR" evidence="3">
    <location>
        <begin position="7"/>
        <end position="93"/>
    </location>
</feature>
<dbReference type="PROSITE" id="PS51375">
    <property type="entry name" value="PPR"/>
    <property type="match status" value="3"/>
</dbReference>
<feature type="repeat" description="PPR" evidence="2">
    <location>
        <begin position="74"/>
        <end position="109"/>
    </location>
</feature>
<dbReference type="InterPro" id="IPR033443">
    <property type="entry name" value="PROP1-like_PPR_dom"/>
</dbReference>
<dbReference type="Gene3D" id="1.25.40.10">
    <property type="entry name" value="Tetratricopeptide repeat domain"/>
    <property type="match status" value="1"/>
</dbReference>
<keyword evidence="5" id="KW-1185">Reference proteome</keyword>
<evidence type="ECO:0000313" key="5">
    <source>
        <dbReference type="Proteomes" id="UP000664859"/>
    </source>
</evidence>
<evidence type="ECO:0000256" key="1">
    <source>
        <dbReference type="ARBA" id="ARBA00022737"/>
    </source>
</evidence>
<gene>
    <name evidence="4" type="ORF">JKP88DRAFT_148461</name>
</gene>
<keyword evidence="1" id="KW-0677">Repeat</keyword>
<protein>
    <recommendedName>
        <fullName evidence="3">PROP1-like PPR domain-containing protein</fullName>
    </recommendedName>
</protein>
<dbReference type="NCBIfam" id="TIGR00756">
    <property type="entry name" value="PPR"/>
    <property type="match status" value="2"/>
</dbReference>
<proteinExistence type="predicted"/>
<dbReference type="InterPro" id="IPR002885">
    <property type="entry name" value="PPR_rpt"/>
</dbReference>
<dbReference type="PANTHER" id="PTHR47447">
    <property type="entry name" value="OS03G0856100 PROTEIN"/>
    <property type="match status" value="1"/>
</dbReference>
<evidence type="ECO:0000259" key="3">
    <source>
        <dbReference type="Pfam" id="PF17177"/>
    </source>
</evidence>
<dbReference type="PANTHER" id="PTHR47447:SF17">
    <property type="entry name" value="OS12G0638900 PROTEIN"/>
    <property type="match status" value="1"/>
</dbReference>
<evidence type="ECO:0000256" key="2">
    <source>
        <dbReference type="PROSITE-ProRule" id="PRU00708"/>
    </source>
</evidence>
<name>A0A836CLV4_9STRA</name>
<feature type="non-terminal residue" evidence="4">
    <location>
        <position position="111"/>
    </location>
</feature>
<feature type="repeat" description="PPR" evidence="2">
    <location>
        <begin position="39"/>
        <end position="73"/>
    </location>
</feature>
<dbReference type="OrthoDB" id="185373at2759"/>
<evidence type="ECO:0000313" key="4">
    <source>
        <dbReference type="EMBL" id="KAG5188141.1"/>
    </source>
</evidence>
<sequence length="111" mass="12041">LLPDVMAYTSLINCYATAKDPGKAEAALAEMCRSAVKPNTIAFSSVMKAYIEMQRLDEAEHVISRMRAAEVQPDLQTWNSIMNAADAAGDVKRADQLYSDALLSGAVKPYA</sequence>
<reference evidence="4" key="1">
    <citation type="submission" date="2021-02" db="EMBL/GenBank/DDBJ databases">
        <title>First Annotated Genome of the Yellow-green Alga Tribonema minus.</title>
        <authorList>
            <person name="Mahan K.M."/>
        </authorList>
    </citation>
    <scope>NUCLEOTIDE SEQUENCE</scope>
    <source>
        <strain evidence="4">UTEX B ZZ1240</strain>
    </source>
</reference>
<accession>A0A836CLV4</accession>
<comment type="caution">
    <text evidence="4">The sequence shown here is derived from an EMBL/GenBank/DDBJ whole genome shotgun (WGS) entry which is preliminary data.</text>
</comment>
<dbReference type="AlphaFoldDB" id="A0A836CLV4"/>
<organism evidence="4 5">
    <name type="scientific">Tribonema minus</name>
    <dbReference type="NCBI Taxonomy" id="303371"/>
    <lineage>
        <taxon>Eukaryota</taxon>
        <taxon>Sar</taxon>
        <taxon>Stramenopiles</taxon>
        <taxon>Ochrophyta</taxon>
        <taxon>PX clade</taxon>
        <taxon>Xanthophyceae</taxon>
        <taxon>Tribonematales</taxon>
        <taxon>Tribonemataceae</taxon>
        <taxon>Tribonema</taxon>
    </lineage>
</organism>
<dbReference type="EMBL" id="JAFCMP010000076">
    <property type="protein sequence ID" value="KAG5188141.1"/>
    <property type="molecule type" value="Genomic_DNA"/>
</dbReference>
<feature type="non-terminal residue" evidence="4">
    <location>
        <position position="1"/>
    </location>
</feature>
<dbReference type="InterPro" id="IPR011990">
    <property type="entry name" value="TPR-like_helical_dom_sf"/>
</dbReference>